<feature type="region of interest" description="Disordered" evidence="1">
    <location>
        <begin position="1"/>
        <end position="22"/>
    </location>
</feature>
<gene>
    <name evidence="2" type="ORF">ILEXP_LOCUS58696</name>
</gene>
<evidence type="ECO:0000256" key="1">
    <source>
        <dbReference type="SAM" id="MobiDB-lite"/>
    </source>
</evidence>
<comment type="caution">
    <text evidence="2">The sequence shown here is derived from an EMBL/GenBank/DDBJ whole genome shotgun (WGS) entry which is preliminary data.</text>
</comment>
<dbReference type="AlphaFoldDB" id="A0ABC8V402"/>
<name>A0ABC8V402_9AQUA</name>
<reference evidence="2 3" key="1">
    <citation type="submission" date="2024-02" db="EMBL/GenBank/DDBJ databases">
        <authorList>
            <person name="Vignale AGUSTIN F."/>
            <person name="Sosa J E."/>
            <person name="Modenutti C."/>
        </authorList>
    </citation>
    <scope>NUCLEOTIDE SEQUENCE [LARGE SCALE GENOMIC DNA]</scope>
</reference>
<sequence length="120" mass="12941">MPDSNRDPSTSTSPATPTNPSRYLHLPAIPLTIAAISSVNPGEFASLSPNSRSLLKRECAYFLKDYMMDLNRKSDLSGRCIRISIKRSSLAATLSADDVHSGMEALVTPTGRLDSSDSIL</sequence>
<feature type="compositionally biased region" description="Low complexity" evidence="1">
    <location>
        <begin position="8"/>
        <end position="21"/>
    </location>
</feature>
<dbReference type="Proteomes" id="UP001642360">
    <property type="component" value="Unassembled WGS sequence"/>
</dbReference>
<evidence type="ECO:0000313" key="2">
    <source>
        <dbReference type="EMBL" id="CAK9188066.1"/>
    </source>
</evidence>
<accession>A0ABC8V402</accession>
<keyword evidence="3" id="KW-1185">Reference proteome</keyword>
<proteinExistence type="predicted"/>
<dbReference type="EMBL" id="CAUOFW020010279">
    <property type="protein sequence ID" value="CAK9188066.1"/>
    <property type="molecule type" value="Genomic_DNA"/>
</dbReference>
<evidence type="ECO:0000313" key="3">
    <source>
        <dbReference type="Proteomes" id="UP001642360"/>
    </source>
</evidence>
<protein>
    <submittedName>
        <fullName evidence="2">Uncharacterized protein</fullName>
    </submittedName>
</protein>
<organism evidence="2 3">
    <name type="scientific">Ilex paraguariensis</name>
    <name type="common">yerba mate</name>
    <dbReference type="NCBI Taxonomy" id="185542"/>
    <lineage>
        <taxon>Eukaryota</taxon>
        <taxon>Viridiplantae</taxon>
        <taxon>Streptophyta</taxon>
        <taxon>Embryophyta</taxon>
        <taxon>Tracheophyta</taxon>
        <taxon>Spermatophyta</taxon>
        <taxon>Magnoliopsida</taxon>
        <taxon>eudicotyledons</taxon>
        <taxon>Gunneridae</taxon>
        <taxon>Pentapetalae</taxon>
        <taxon>asterids</taxon>
        <taxon>campanulids</taxon>
        <taxon>Aquifoliales</taxon>
        <taxon>Aquifoliaceae</taxon>
        <taxon>Ilex</taxon>
    </lineage>
</organism>